<dbReference type="InterPro" id="IPR003607">
    <property type="entry name" value="HD/PDEase_dom"/>
</dbReference>
<reference evidence="3" key="1">
    <citation type="submission" date="2023-12" db="EMBL/GenBank/DDBJ databases">
        <title>Novel isolates from deep terrestrial aquifers shed light on the physiology and ecology of the class Limnochordia.</title>
        <authorList>
            <person name="Karnachuk O.V."/>
            <person name="Lukina A.P."/>
            <person name="Avakyan M.R."/>
            <person name="Kadnikov V."/>
            <person name="Begmatov S."/>
            <person name="Beletsky A.V."/>
            <person name="Mardanov A.V."/>
            <person name="Ravin N.V."/>
        </authorList>
    </citation>
    <scope>NUCLEOTIDE SEQUENCE [LARGE SCALE GENOMIC DNA]</scope>
    <source>
        <strain evidence="3">LN</strain>
    </source>
</reference>
<dbReference type="CDD" id="cd00077">
    <property type="entry name" value="HDc"/>
    <property type="match status" value="1"/>
</dbReference>
<evidence type="ECO:0000313" key="2">
    <source>
        <dbReference type="EMBL" id="WRP14021.1"/>
    </source>
</evidence>
<dbReference type="RefSeq" id="WP_324668300.1">
    <property type="nucleotide sequence ID" value="NZ_CP141614.1"/>
</dbReference>
<evidence type="ECO:0000259" key="1">
    <source>
        <dbReference type="SMART" id="SM00471"/>
    </source>
</evidence>
<dbReference type="Pfam" id="PF01966">
    <property type="entry name" value="HD"/>
    <property type="match status" value="1"/>
</dbReference>
<dbReference type="SMART" id="SM00471">
    <property type="entry name" value="HDc"/>
    <property type="match status" value="1"/>
</dbReference>
<dbReference type="InterPro" id="IPR045509">
    <property type="entry name" value="HD_assoc_2"/>
</dbReference>
<dbReference type="InterPro" id="IPR050135">
    <property type="entry name" value="dGTPase-like"/>
</dbReference>
<dbReference type="PANTHER" id="PTHR11373:SF4">
    <property type="entry name" value="DEOXYNUCLEOSIDE TRIPHOSPHATE TRIPHOSPHOHYDROLASE SAMHD1"/>
    <property type="match status" value="1"/>
</dbReference>
<evidence type="ECO:0000313" key="3">
    <source>
        <dbReference type="Proteomes" id="UP001333102"/>
    </source>
</evidence>
<sequence length="427" mass="48699">MREKIFRDPVHDFITVRDPLLVRLVDTPEFQRLRRIRQLGTASGTYHGAEHSRFGHCLGAMHVMGKVLARLRQWDAGVVDERLERLACAAALLHDIGHGPFSHGLERVITPSRGHEHWTRAILSGPSQVHEVLESYERGLSGAVQQVLTGELPERQRWLHHLVAGQLDVDRMDYLLRDALYTGAVYGRFDLERLINTLMLVDGRVVFSYKGIPTAEEYVLARHYMYWQVYFHKTTRAQELLLQAVWRRARELCAAGALGSGLEVPPSLEPFLRDGDGTLEAYLAIDDHDVLYAFKRWQRAGDAVLADLAARFLHRRLPKPLFRQPRPAIPDEWVTVARQVCSRRGWNPDYYCLLDRTSDIAYDYYTEGVAAVTQPPMLAVDEFGELKELSKVSEVIRALATRPRSGANLYVPEDCRSEILQRVRDGG</sequence>
<proteinExistence type="predicted"/>
<dbReference type="PANTHER" id="PTHR11373">
    <property type="entry name" value="DEOXYNUCLEOSIDE TRIPHOSPHATE TRIPHOSPHOHYDROLASE"/>
    <property type="match status" value="1"/>
</dbReference>
<dbReference type="Proteomes" id="UP001333102">
    <property type="component" value="Chromosome"/>
</dbReference>
<accession>A0ABZ1BMH5</accession>
<feature type="domain" description="HD/PDEase" evidence="1">
    <location>
        <begin position="49"/>
        <end position="184"/>
    </location>
</feature>
<dbReference type="EMBL" id="CP141614">
    <property type="protein sequence ID" value="WRP14021.1"/>
    <property type="molecule type" value="Genomic_DNA"/>
</dbReference>
<organism evidence="2 3">
    <name type="scientific">Geochorda subterranea</name>
    <dbReference type="NCBI Taxonomy" id="3109564"/>
    <lineage>
        <taxon>Bacteria</taxon>
        <taxon>Bacillati</taxon>
        <taxon>Bacillota</taxon>
        <taxon>Limnochordia</taxon>
        <taxon>Limnochordales</taxon>
        <taxon>Geochordaceae</taxon>
        <taxon>Geochorda</taxon>
    </lineage>
</organism>
<gene>
    <name evidence="2" type="ORF">VLY81_11395</name>
</gene>
<name>A0ABZ1BMH5_9FIRM</name>
<protein>
    <submittedName>
        <fullName evidence="2">HD domain-containing protein</fullName>
    </submittedName>
</protein>
<dbReference type="SUPFAM" id="SSF109604">
    <property type="entry name" value="HD-domain/PDEase-like"/>
    <property type="match status" value="1"/>
</dbReference>
<keyword evidence="3" id="KW-1185">Reference proteome</keyword>
<dbReference type="InterPro" id="IPR006674">
    <property type="entry name" value="HD_domain"/>
</dbReference>
<dbReference type="Pfam" id="PF19276">
    <property type="entry name" value="HD_assoc_2"/>
    <property type="match status" value="1"/>
</dbReference>
<dbReference type="Gene3D" id="1.10.3210.10">
    <property type="entry name" value="Hypothetical protein af1432"/>
    <property type="match status" value="1"/>
</dbReference>